<keyword evidence="12" id="KW-1185">Reference proteome</keyword>
<evidence type="ECO:0000256" key="6">
    <source>
        <dbReference type="ARBA" id="ARBA00023029"/>
    </source>
</evidence>
<dbReference type="Proteomes" id="UP000195141">
    <property type="component" value="Chromosome"/>
</dbReference>
<protein>
    <recommendedName>
        <fullName evidence="3">DNA topoisomerase (ATP-hydrolyzing)</fullName>
        <ecNumber evidence="3">5.6.2.2</ecNumber>
    </recommendedName>
</protein>
<evidence type="ECO:0000313" key="10">
    <source>
        <dbReference type="EMBL" id="OTP13527.1"/>
    </source>
</evidence>
<dbReference type="EC" id="5.6.2.2" evidence="3"/>
<dbReference type="InterPro" id="IPR013506">
    <property type="entry name" value="Topo_IIA_bsu_dom2"/>
</dbReference>
<reference evidence="11" key="2">
    <citation type="submission" date="2017-05" db="EMBL/GenBank/DDBJ databases">
        <authorList>
            <consortium name="The Broad Institute Genomics Platform"/>
            <consortium name="The Broad Institute Genomic Center for Infectious Diseases"/>
            <person name="Earl A."/>
            <person name="Manson A."/>
            <person name="Schwartman J."/>
            <person name="Gilmore M."/>
            <person name="Abouelleil A."/>
            <person name="Cao P."/>
            <person name="Chapman S."/>
            <person name="Cusick C."/>
            <person name="Shea T."/>
            <person name="Young S."/>
            <person name="Neafsey D."/>
            <person name="Nusbaum C."/>
            <person name="Birren B."/>
        </authorList>
    </citation>
    <scope>NUCLEOTIDE SEQUENCE</scope>
    <source>
        <strain evidence="11">9E7_DIV0242</strain>
    </source>
</reference>
<comment type="catalytic activity">
    <reaction evidence="1">
        <text>ATP-dependent breakage, passage and rejoining of double-stranded DNA.</text>
        <dbReference type="EC" id="5.6.2.2"/>
    </reaction>
</comment>
<dbReference type="EMBL" id="NGMM01000005">
    <property type="protein sequence ID" value="OTP13527.1"/>
    <property type="molecule type" value="Genomic_DNA"/>
</dbReference>
<reference evidence="11" key="3">
    <citation type="submission" date="2024-03" db="EMBL/GenBank/DDBJ databases">
        <title>The Genome Sequence of Enterococcus sp. DIV0242b.</title>
        <authorList>
            <consortium name="The Broad Institute Genomics Platform"/>
            <consortium name="The Broad Institute Microbial Omics Core"/>
            <consortium name="The Broad Institute Genomic Center for Infectious Diseases"/>
            <person name="Earl A."/>
            <person name="Manson A."/>
            <person name="Gilmore M."/>
            <person name="Schwartman J."/>
            <person name="Shea T."/>
            <person name="Abouelleil A."/>
            <person name="Cao P."/>
            <person name="Chapman S."/>
            <person name="Cusick C."/>
            <person name="Young S."/>
            <person name="Neafsey D."/>
            <person name="Nusbaum C."/>
            <person name="Birren B."/>
        </authorList>
    </citation>
    <scope>NUCLEOTIDE SEQUENCE</scope>
    <source>
        <strain evidence="11">9E7_DIV0242</strain>
    </source>
</reference>
<accession>A0A242K3F4</accession>
<dbReference type="InterPro" id="IPR014721">
    <property type="entry name" value="Ribsml_uS5_D2-typ_fold_subgr"/>
</dbReference>
<dbReference type="GO" id="GO:0006265">
    <property type="term" value="P:DNA topological change"/>
    <property type="evidence" value="ECO:0007669"/>
    <property type="project" value="InterPro"/>
</dbReference>
<keyword evidence="7" id="KW-0238">DNA-binding</keyword>
<dbReference type="Pfam" id="PF00204">
    <property type="entry name" value="DNA_gyraseB"/>
    <property type="match status" value="1"/>
</dbReference>
<organism evidence="10">
    <name type="scientific">Candidatus Enterococcus clewellii</name>
    <dbReference type="NCBI Taxonomy" id="1834193"/>
    <lineage>
        <taxon>Bacteria</taxon>
        <taxon>Bacillati</taxon>
        <taxon>Bacillota</taxon>
        <taxon>Bacilli</taxon>
        <taxon>Lactobacillales</taxon>
        <taxon>Enterococcaceae</taxon>
        <taxon>Enterococcus</taxon>
    </lineage>
</organism>
<keyword evidence="8" id="KW-0413">Isomerase</keyword>
<dbReference type="PANTHER" id="PTHR45866">
    <property type="entry name" value="DNA GYRASE/TOPOISOMERASE SUBUNIT B"/>
    <property type="match status" value="1"/>
</dbReference>
<comment type="similarity">
    <text evidence="2">Belongs to the type II topoisomerase GyrB family.</text>
</comment>
<evidence type="ECO:0000259" key="9">
    <source>
        <dbReference type="Pfam" id="PF00204"/>
    </source>
</evidence>
<dbReference type="GO" id="GO:0003677">
    <property type="term" value="F:DNA binding"/>
    <property type="evidence" value="ECO:0007669"/>
    <property type="project" value="UniProtKB-KW"/>
</dbReference>
<evidence type="ECO:0000313" key="12">
    <source>
        <dbReference type="Proteomes" id="UP000195141"/>
    </source>
</evidence>
<feature type="domain" description="DNA topoisomerase type IIA subunit B" evidence="9">
    <location>
        <begin position="232"/>
        <end position="329"/>
    </location>
</feature>
<dbReference type="EMBL" id="CP147247">
    <property type="protein sequence ID" value="WYJ90084.1"/>
    <property type="molecule type" value="Genomic_DNA"/>
</dbReference>
<dbReference type="OrthoDB" id="2174747at2"/>
<proteinExistence type="inferred from homology"/>
<dbReference type="SUPFAM" id="SSF54211">
    <property type="entry name" value="Ribosomal protein S5 domain 2-like"/>
    <property type="match status" value="1"/>
</dbReference>
<evidence type="ECO:0000313" key="11">
    <source>
        <dbReference type="EMBL" id="WYJ90084.1"/>
    </source>
</evidence>
<evidence type="ECO:0000256" key="5">
    <source>
        <dbReference type="ARBA" id="ARBA00022840"/>
    </source>
</evidence>
<reference evidence="10" key="1">
    <citation type="submission" date="2017-05" db="EMBL/GenBank/DDBJ databases">
        <title>The Genome Sequence of Enterococcus sp. 9E7_DIV0242.</title>
        <authorList>
            <consortium name="The Broad Institute Genomics Platform"/>
            <consortium name="The Broad Institute Genomic Center for Infectious Diseases"/>
            <person name="Earl A."/>
            <person name="Manson A."/>
            <person name="Schwartman J."/>
            <person name="Gilmore M."/>
            <person name="Abouelleil A."/>
            <person name="Cao P."/>
            <person name="Chapman S."/>
            <person name="Cusick C."/>
            <person name="Shea T."/>
            <person name="Young S."/>
            <person name="Neafsey D."/>
            <person name="Nusbaum C."/>
            <person name="Birren B."/>
        </authorList>
    </citation>
    <scope>NUCLEOTIDE SEQUENCE [LARGE SCALE GENOMIC DNA]</scope>
    <source>
        <strain evidence="10">9E7_DIV0242</strain>
    </source>
</reference>
<evidence type="ECO:0000256" key="4">
    <source>
        <dbReference type="ARBA" id="ARBA00022741"/>
    </source>
</evidence>
<keyword evidence="5" id="KW-0067">ATP-binding</keyword>
<keyword evidence="4" id="KW-0547">Nucleotide-binding</keyword>
<evidence type="ECO:0000256" key="1">
    <source>
        <dbReference type="ARBA" id="ARBA00000185"/>
    </source>
</evidence>
<dbReference type="Gene3D" id="3.30.230.10">
    <property type="match status" value="1"/>
</dbReference>
<evidence type="ECO:0000256" key="3">
    <source>
        <dbReference type="ARBA" id="ARBA00012895"/>
    </source>
</evidence>
<dbReference type="RefSeq" id="WP_086350016.1">
    <property type="nucleotide sequence ID" value="NZ_CP147247.1"/>
</dbReference>
<dbReference type="AlphaFoldDB" id="A0A242K3F4"/>
<evidence type="ECO:0000256" key="2">
    <source>
        <dbReference type="ARBA" id="ARBA00010708"/>
    </source>
</evidence>
<dbReference type="InterPro" id="IPR036890">
    <property type="entry name" value="HATPase_C_sf"/>
</dbReference>
<sequence length="334" mass="38392">MSEDFWTVLENEQTLENIRKRPGMYIGALGLSGFENMMIQLLDELLKLPDSPENAQLNIELSENQIILSLTCKKNWRVDQDNEFGITPHLSLQVLLALSEQLGLSIETPKKREIRIYQETALVKSANMASKIDDYRLELAFTPNQAYLGSKQVSYFVLFNRCQQLAMLYSGLAINLSEGSKQKNHLCYEQGLVEYIFQKDHALTRGIRPLVIRTAREDVLIQAVISKNPSASIRDSFVNGHLPIEGGTHMDGFMQGAVDGMNRFLEETNRMKIMTIENFPERFDFVLSIQVKRPRYAGAVKQKIRNPELYKILREAIAEEVFRFLTRYPSWYVS</sequence>
<dbReference type="SUPFAM" id="SSF55874">
    <property type="entry name" value="ATPase domain of HSP90 chaperone/DNA topoisomerase II/histidine kinase"/>
    <property type="match status" value="1"/>
</dbReference>
<dbReference type="GO" id="GO:0003918">
    <property type="term" value="F:DNA topoisomerase type II (double strand cut, ATP-hydrolyzing) activity"/>
    <property type="evidence" value="ECO:0007669"/>
    <property type="project" value="UniProtKB-EC"/>
</dbReference>
<dbReference type="PANTHER" id="PTHR45866:SF1">
    <property type="entry name" value="DNA GYRASE SUBUNIT B, MITOCHONDRIAL"/>
    <property type="match status" value="1"/>
</dbReference>
<dbReference type="Gene3D" id="3.30.565.10">
    <property type="entry name" value="Histidine kinase-like ATPase, C-terminal domain"/>
    <property type="match status" value="1"/>
</dbReference>
<evidence type="ECO:0000256" key="7">
    <source>
        <dbReference type="ARBA" id="ARBA00023125"/>
    </source>
</evidence>
<keyword evidence="6" id="KW-0799">Topoisomerase</keyword>
<dbReference type="InterPro" id="IPR020568">
    <property type="entry name" value="Ribosomal_Su5_D2-typ_SF"/>
</dbReference>
<dbReference type="GO" id="GO:0005524">
    <property type="term" value="F:ATP binding"/>
    <property type="evidence" value="ECO:0007669"/>
    <property type="project" value="UniProtKB-KW"/>
</dbReference>
<name>A0A242K3F4_9ENTE</name>
<gene>
    <name evidence="11" type="ORF">A5888_001812</name>
    <name evidence="10" type="ORF">A5888_003005</name>
</gene>
<evidence type="ECO:0000256" key="8">
    <source>
        <dbReference type="ARBA" id="ARBA00023235"/>
    </source>
</evidence>